<gene>
    <name evidence="5 7" type="primary">rpmD</name>
    <name evidence="7" type="ORF">GCM10011514_00690</name>
</gene>
<feature type="domain" description="Large ribosomal subunit protein uL30-like ferredoxin-like fold" evidence="6">
    <location>
        <begin position="11"/>
        <end position="60"/>
    </location>
</feature>
<evidence type="ECO:0000313" key="8">
    <source>
        <dbReference type="Proteomes" id="UP000609064"/>
    </source>
</evidence>
<comment type="subunit">
    <text evidence="2 5">Part of the 50S ribosomal subunit.</text>
</comment>
<dbReference type="SUPFAM" id="SSF55129">
    <property type="entry name" value="Ribosomal protein L30p/L7e"/>
    <property type="match status" value="1"/>
</dbReference>
<dbReference type="GO" id="GO:0006412">
    <property type="term" value="P:translation"/>
    <property type="evidence" value="ECO:0007669"/>
    <property type="project" value="UniProtKB-UniRule"/>
</dbReference>
<dbReference type="Gene3D" id="3.30.1390.20">
    <property type="entry name" value="Ribosomal protein L30, ferredoxin-like fold domain"/>
    <property type="match status" value="1"/>
</dbReference>
<reference evidence="7" key="1">
    <citation type="journal article" date="2014" name="Int. J. Syst. Evol. Microbiol.">
        <title>Complete genome sequence of Corynebacterium casei LMG S-19264T (=DSM 44701T), isolated from a smear-ripened cheese.</title>
        <authorList>
            <consortium name="US DOE Joint Genome Institute (JGI-PGF)"/>
            <person name="Walter F."/>
            <person name="Albersmeier A."/>
            <person name="Kalinowski J."/>
            <person name="Ruckert C."/>
        </authorList>
    </citation>
    <scope>NUCLEOTIDE SEQUENCE</scope>
    <source>
        <strain evidence="7">CGMCC 1.15958</strain>
    </source>
</reference>
<dbReference type="InterPro" id="IPR005996">
    <property type="entry name" value="Ribosomal_uL30_bac-type"/>
</dbReference>
<dbReference type="PANTHER" id="PTHR15892:SF2">
    <property type="entry name" value="LARGE RIBOSOMAL SUBUNIT PROTEIN UL30M"/>
    <property type="match status" value="1"/>
</dbReference>
<reference evidence="7" key="2">
    <citation type="submission" date="2020-09" db="EMBL/GenBank/DDBJ databases">
        <authorList>
            <person name="Sun Q."/>
            <person name="Zhou Y."/>
        </authorList>
    </citation>
    <scope>NUCLEOTIDE SEQUENCE</scope>
    <source>
        <strain evidence="7">CGMCC 1.15958</strain>
    </source>
</reference>
<protein>
    <recommendedName>
        <fullName evidence="5">Large ribosomal subunit protein uL30</fullName>
    </recommendedName>
</protein>
<dbReference type="InterPro" id="IPR016082">
    <property type="entry name" value="Ribosomal_uL30_ferredoxin-like"/>
</dbReference>
<dbReference type="GO" id="GO:0003735">
    <property type="term" value="F:structural constituent of ribosome"/>
    <property type="evidence" value="ECO:0007669"/>
    <property type="project" value="InterPro"/>
</dbReference>
<dbReference type="Pfam" id="PF00327">
    <property type="entry name" value="Ribosomal_L30"/>
    <property type="match status" value="1"/>
</dbReference>
<sequence>MHTANKKMAKVKITQVRSTIGRPEVQKRTIAALGLGKINRTVEKELNPAVQGMINAVNHLLVVEQA</sequence>
<evidence type="ECO:0000256" key="5">
    <source>
        <dbReference type="HAMAP-Rule" id="MF_01371"/>
    </source>
</evidence>
<comment type="similarity">
    <text evidence="1 5">Belongs to the universal ribosomal protein uL30 family.</text>
</comment>
<keyword evidence="8" id="KW-1185">Reference proteome</keyword>
<keyword evidence="4 5" id="KW-0687">Ribonucleoprotein</keyword>
<proteinExistence type="inferred from homology"/>
<organism evidence="7 8">
    <name type="scientific">Emticicia aquatilis</name>
    <dbReference type="NCBI Taxonomy" id="1537369"/>
    <lineage>
        <taxon>Bacteria</taxon>
        <taxon>Pseudomonadati</taxon>
        <taxon>Bacteroidota</taxon>
        <taxon>Cytophagia</taxon>
        <taxon>Cytophagales</taxon>
        <taxon>Leadbetterellaceae</taxon>
        <taxon>Emticicia</taxon>
    </lineage>
</organism>
<dbReference type="Proteomes" id="UP000609064">
    <property type="component" value="Unassembled WGS sequence"/>
</dbReference>
<dbReference type="AlphaFoldDB" id="A0A916YDD8"/>
<evidence type="ECO:0000259" key="6">
    <source>
        <dbReference type="Pfam" id="PF00327"/>
    </source>
</evidence>
<dbReference type="InterPro" id="IPR036919">
    <property type="entry name" value="Ribo_uL30_ferredoxin-like_sf"/>
</dbReference>
<comment type="caution">
    <text evidence="7">The sequence shown here is derived from an EMBL/GenBank/DDBJ whole genome shotgun (WGS) entry which is preliminary data.</text>
</comment>
<evidence type="ECO:0000256" key="1">
    <source>
        <dbReference type="ARBA" id="ARBA00007594"/>
    </source>
</evidence>
<dbReference type="PIRSF" id="PIRSF002211">
    <property type="entry name" value="Ribosomal_L30_bac-type"/>
    <property type="match status" value="1"/>
</dbReference>
<evidence type="ECO:0000256" key="2">
    <source>
        <dbReference type="ARBA" id="ARBA00011838"/>
    </source>
</evidence>
<dbReference type="EMBL" id="BMKK01000001">
    <property type="protein sequence ID" value="GGD40496.1"/>
    <property type="molecule type" value="Genomic_DNA"/>
</dbReference>
<dbReference type="NCBIfam" id="TIGR01308">
    <property type="entry name" value="rpmD_bact"/>
    <property type="match status" value="1"/>
</dbReference>
<dbReference type="FunFam" id="3.30.1390.20:FF:000001">
    <property type="entry name" value="50S ribosomal protein L30"/>
    <property type="match status" value="1"/>
</dbReference>
<keyword evidence="3 5" id="KW-0689">Ribosomal protein</keyword>
<evidence type="ECO:0000256" key="4">
    <source>
        <dbReference type="ARBA" id="ARBA00023274"/>
    </source>
</evidence>
<dbReference type="CDD" id="cd01658">
    <property type="entry name" value="Ribosomal_L30"/>
    <property type="match status" value="1"/>
</dbReference>
<dbReference type="HAMAP" id="MF_01371_B">
    <property type="entry name" value="Ribosomal_uL30_B"/>
    <property type="match status" value="1"/>
</dbReference>
<name>A0A916YDD8_9BACT</name>
<evidence type="ECO:0000313" key="7">
    <source>
        <dbReference type="EMBL" id="GGD40496.1"/>
    </source>
</evidence>
<dbReference type="PANTHER" id="PTHR15892">
    <property type="entry name" value="MITOCHONDRIAL RIBOSOMAL PROTEIN L30"/>
    <property type="match status" value="1"/>
</dbReference>
<evidence type="ECO:0000256" key="3">
    <source>
        <dbReference type="ARBA" id="ARBA00022980"/>
    </source>
</evidence>
<dbReference type="GO" id="GO:0022625">
    <property type="term" value="C:cytosolic large ribosomal subunit"/>
    <property type="evidence" value="ECO:0007669"/>
    <property type="project" value="TreeGrafter"/>
</dbReference>
<accession>A0A916YDD8</accession>